<evidence type="ECO:0000313" key="1">
    <source>
        <dbReference type="EMBL" id="ATX76300.1"/>
    </source>
</evidence>
<dbReference type="RefSeq" id="WP_100256652.1">
    <property type="nucleotide sequence ID" value="NZ_CP011797.1"/>
</dbReference>
<keyword evidence="2" id="KW-1185">Reference proteome</keyword>
<accession>A0A2K8KNA5</accession>
<dbReference type="Proteomes" id="UP000229757">
    <property type="component" value="Chromosome"/>
</dbReference>
<organism evidence="1 2">
    <name type="scientific">Reinekea forsetii</name>
    <dbReference type="NCBI Taxonomy" id="1336806"/>
    <lineage>
        <taxon>Bacteria</taxon>
        <taxon>Pseudomonadati</taxon>
        <taxon>Pseudomonadota</taxon>
        <taxon>Gammaproteobacteria</taxon>
        <taxon>Oceanospirillales</taxon>
        <taxon>Saccharospirillaceae</taxon>
        <taxon>Reinekea</taxon>
    </lineage>
</organism>
<proteinExistence type="predicted"/>
<reference evidence="1 2" key="1">
    <citation type="journal article" date="2017" name="Environ. Microbiol.">
        <title>Genomic and physiological analyses of 'Reinekea forsetii' reveal a versatile opportunistic lifestyle during spring algae blooms.</title>
        <authorList>
            <person name="Avci B."/>
            <person name="Hahnke R.L."/>
            <person name="Chafee M."/>
            <person name="Fischer T."/>
            <person name="Gruber-Vodicka H."/>
            <person name="Tegetmeyer H.E."/>
            <person name="Harder J."/>
            <person name="Fuchs B.M."/>
            <person name="Amann R.I."/>
            <person name="Teeling H."/>
        </authorList>
    </citation>
    <scope>NUCLEOTIDE SEQUENCE [LARGE SCALE GENOMIC DNA]</scope>
    <source>
        <strain evidence="1 2">Hel1_31_D35</strain>
    </source>
</reference>
<sequence>MTAGNFSVLNFNKSAQVRTDALTAVAASSMVSLTPDQMKDFRLKLLRHLQKTMELDQVIEIFHHHLQHLFPVSGIEYTHGDKLINIRSGEIAKHRANYLLLMRAVNYGEITFSRNKRFTEKELACIESIMDLIIFPVHNALKYSDALHAMPIDTTTSTSNRVAVALTHRRKMARARAHEEQFVSVVMVDVDYCEG</sequence>
<gene>
    <name evidence="1" type="ORF">REIFOR_01152</name>
</gene>
<dbReference type="EMBL" id="CP011797">
    <property type="protein sequence ID" value="ATX76300.1"/>
    <property type="molecule type" value="Genomic_DNA"/>
</dbReference>
<protein>
    <submittedName>
        <fullName evidence="1">Putative diguanylate cyclase (GGDEF domain protein)</fullName>
    </submittedName>
</protein>
<dbReference type="AlphaFoldDB" id="A0A2K8KNA5"/>
<dbReference type="KEGG" id="rfo:REIFOR_01152"/>
<evidence type="ECO:0000313" key="2">
    <source>
        <dbReference type="Proteomes" id="UP000229757"/>
    </source>
</evidence>
<name>A0A2K8KNA5_9GAMM</name>
<dbReference type="OrthoDB" id="9812260at2"/>